<evidence type="ECO:0000313" key="3">
    <source>
        <dbReference type="Proteomes" id="UP000025756"/>
    </source>
</evidence>
<comment type="caution">
    <text evidence="2">The sequence shown here is derived from an EMBL/GenBank/DDBJ whole genome shotgun (WGS) entry which is preliminary data.</text>
</comment>
<protein>
    <recommendedName>
        <fullName evidence="4">Lipoprotein</fullName>
    </recommendedName>
</protein>
<evidence type="ECO:0000256" key="1">
    <source>
        <dbReference type="SAM" id="MobiDB-lite"/>
    </source>
</evidence>
<accession>A0ABR4RES2</accession>
<dbReference type="EMBL" id="JGWH01000094">
    <property type="protein sequence ID" value="KCV34743.1"/>
    <property type="molecule type" value="Genomic_DNA"/>
</dbReference>
<dbReference type="Proteomes" id="UP000025756">
    <property type="component" value="Unassembled WGS sequence"/>
</dbReference>
<organism evidence="2 3">
    <name type="scientific">Bordetella bronchiseptica 00-P-2796</name>
    <dbReference type="NCBI Taxonomy" id="1331199"/>
    <lineage>
        <taxon>Bacteria</taxon>
        <taxon>Pseudomonadati</taxon>
        <taxon>Pseudomonadota</taxon>
        <taxon>Betaproteobacteria</taxon>
        <taxon>Burkholderiales</taxon>
        <taxon>Alcaligenaceae</taxon>
        <taxon>Bordetella</taxon>
    </lineage>
</organism>
<proteinExistence type="predicted"/>
<evidence type="ECO:0008006" key="4">
    <source>
        <dbReference type="Google" id="ProtNLM"/>
    </source>
</evidence>
<feature type="region of interest" description="Disordered" evidence="1">
    <location>
        <begin position="1"/>
        <end position="44"/>
    </location>
</feature>
<keyword evidence="3" id="KW-1185">Reference proteome</keyword>
<reference evidence="2 3" key="1">
    <citation type="submission" date="2014-03" db="EMBL/GenBank/DDBJ databases">
        <title>Genome sequence of Bordetella bronchiseptica.</title>
        <authorList>
            <person name="Harvill E."/>
            <person name="Goodfield L.L."/>
            <person name="Ivanov Y.V."/>
            <person name="Meyer J.A."/>
            <person name="Muse S.J."/>
            <person name="Jacobs N."/>
            <person name="Bendor L."/>
            <person name="Smallridge W.E."/>
            <person name="Brinkac L.M."/>
            <person name="Sanka R."/>
            <person name="Kim M."/>
            <person name="Losada L."/>
        </authorList>
    </citation>
    <scope>NUCLEOTIDE SEQUENCE [LARGE SCALE GENOMIC DNA]</scope>
    <source>
        <strain evidence="2 3">00-P-2796</strain>
    </source>
</reference>
<gene>
    <name evidence="2" type="ORF">L490_2132</name>
</gene>
<name>A0ABR4RES2_BORBO</name>
<sequence length="44" mass="4322">MRTSASAGASAVPSCATSAAAPHEQGRVVGAAHRTATQDRASRA</sequence>
<evidence type="ECO:0000313" key="2">
    <source>
        <dbReference type="EMBL" id="KCV34743.1"/>
    </source>
</evidence>